<organism evidence="4 5">
    <name type="scientific">Microbacterium esteraromaticum</name>
    <dbReference type="NCBI Taxonomy" id="57043"/>
    <lineage>
        <taxon>Bacteria</taxon>
        <taxon>Bacillati</taxon>
        <taxon>Actinomycetota</taxon>
        <taxon>Actinomycetes</taxon>
        <taxon>Micrococcales</taxon>
        <taxon>Microbacteriaceae</taxon>
        <taxon>Microbacterium</taxon>
    </lineage>
</organism>
<proteinExistence type="predicted"/>
<dbReference type="Proteomes" id="UP000664385">
    <property type="component" value="Unassembled WGS sequence"/>
</dbReference>
<name>A0A939DWV8_9MICO</name>
<dbReference type="SMART" id="SM00257">
    <property type="entry name" value="LysM"/>
    <property type="match status" value="3"/>
</dbReference>
<feature type="compositionally biased region" description="Polar residues" evidence="1">
    <location>
        <begin position="132"/>
        <end position="143"/>
    </location>
</feature>
<feature type="region of interest" description="Disordered" evidence="1">
    <location>
        <begin position="36"/>
        <end position="78"/>
    </location>
</feature>
<feature type="signal peptide" evidence="2">
    <location>
        <begin position="1"/>
        <end position="34"/>
    </location>
</feature>
<dbReference type="InterPro" id="IPR018392">
    <property type="entry name" value="LysM"/>
</dbReference>
<dbReference type="GO" id="GO:0008932">
    <property type="term" value="F:lytic endotransglycosylase activity"/>
    <property type="evidence" value="ECO:0007669"/>
    <property type="project" value="TreeGrafter"/>
</dbReference>
<reference evidence="4" key="1">
    <citation type="submission" date="2020-12" db="EMBL/GenBank/DDBJ databases">
        <title>PHA producing bacteria isolated from mangrove.</title>
        <authorList>
            <person name="Zheng W."/>
            <person name="Yu S."/>
            <person name="Huang Y."/>
        </authorList>
    </citation>
    <scope>NUCLEOTIDE SEQUENCE</scope>
    <source>
        <strain evidence="4">GN8-5</strain>
    </source>
</reference>
<dbReference type="PROSITE" id="PS51782">
    <property type="entry name" value="LYSM"/>
    <property type="match status" value="3"/>
</dbReference>
<comment type="caution">
    <text evidence="4">The sequence shown here is derived from an EMBL/GenBank/DDBJ whole genome shotgun (WGS) entry which is preliminary data.</text>
</comment>
<feature type="domain" description="LysM" evidence="3">
    <location>
        <begin position="216"/>
        <end position="260"/>
    </location>
</feature>
<feature type="region of interest" description="Disordered" evidence="1">
    <location>
        <begin position="120"/>
        <end position="146"/>
    </location>
</feature>
<gene>
    <name evidence="4" type="ORF">JF543_10950</name>
</gene>
<feature type="compositionally biased region" description="Low complexity" evidence="1">
    <location>
        <begin position="190"/>
        <end position="215"/>
    </location>
</feature>
<feature type="domain" description="LysM" evidence="3">
    <location>
        <begin position="77"/>
        <end position="121"/>
    </location>
</feature>
<protein>
    <submittedName>
        <fullName evidence="4">LysM peptidoglycan-binding domain-containing protein</fullName>
    </submittedName>
</protein>
<dbReference type="Pfam" id="PF01476">
    <property type="entry name" value="LysM"/>
    <property type="match status" value="3"/>
</dbReference>
<dbReference type="Gene3D" id="3.10.350.10">
    <property type="entry name" value="LysM domain"/>
    <property type="match status" value="3"/>
</dbReference>
<sequence>MTARTSHTAPLRFGAPAAVVGALAAALTVSPAHAQPSAPAARTADLTGLSPTALSPRPHAATPTPAAAVIPASTRPTTHTVRAGDTVYAIAIRNGLRPADVLDWNGLNARSVIYPGQKLRLTPPATAQQPPKTSSPQPVTQTGGAVHTVKRGDTVYAIAKKYRSSVSAIVSANGLGRSAVIYPGQKLRIGGTASAPSTPTTGAPTTGTPSTPSPAKTHRIVAGDTLYGIAKKYGTSVSVLLRANNLSSGAIIYPGQTLRLSAPVAAAAANAQRYATLDATQKAHAAHIIRVGRELGISDRGIAIALATAMVESSMRNLDYGDRDSLGLFQQRPSQGWGTAAQILDADRSIRVFYGGPQDPNGRATRGLLDISGWQNMSFTGAAQAVQISAYPDRYGQWEQQSFRWLASL</sequence>
<feature type="region of interest" description="Disordered" evidence="1">
    <location>
        <begin position="190"/>
        <end position="216"/>
    </location>
</feature>
<evidence type="ECO:0000313" key="5">
    <source>
        <dbReference type="Proteomes" id="UP000664385"/>
    </source>
</evidence>
<accession>A0A939DWV8</accession>
<dbReference type="InterPro" id="IPR036779">
    <property type="entry name" value="LysM_dom_sf"/>
</dbReference>
<evidence type="ECO:0000256" key="2">
    <source>
        <dbReference type="SAM" id="SignalP"/>
    </source>
</evidence>
<dbReference type="EMBL" id="JAEMWU010000001">
    <property type="protein sequence ID" value="MBN8206472.1"/>
    <property type="molecule type" value="Genomic_DNA"/>
</dbReference>
<evidence type="ECO:0000313" key="4">
    <source>
        <dbReference type="EMBL" id="MBN8206472.1"/>
    </source>
</evidence>
<dbReference type="AlphaFoldDB" id="A0A939DWV8"/>
<dbReference type="RefSeq" id="WP_206824085.1">
    <property type="nucleotide sequence ID" value="NZ_JAEMWU010000001.1"/>
</dbReference>
<feature type="compositionally biased region" description="Low complexity" evidence="1">
    <location>
        <begin position="122"/>
        <end position="131"/>
    </location>
</feature>
<feature type="compositionally biased region" description="Low complexity" evidence="1">
    <location>
        <begin position="56"/>
        <end position="74"/>
    </location>
</feature>
<feature type="domain" description="LysM" evidence="3">
    <location>
        <begin position="145"/>
        <end position="189"/>
    </location>
</feature>
<evidence type="ECO:0000256" key="1">
    <source>
        <dbReference type="SAM" id="MobiDB-lite"/>
    </source>
</evidence>
<dbReference type="CDD" id="cd00118">
    <property type="entry name" value="LysM"/>
    <property type="match status" value="3"/>
</dbReference>
<feature type="chain" id="PRO_5036750505" evidence="2">
    <location>
        <begin position="35"/>
        <end position="409"/>
    </location>
</feature>
<keyword evidence="2" id="KW-0732">Signal</keyword>
<dbReference type="PANTHER" id="PTHR33734:SF22">
    <property type="entry name" value="MEMBRANE-BOUND LYTIC MUREIN TRANSGLYCOSYLASE D"/>
    <property type="match status" value="1"/>
</dbReference>
<dbReference type="SUPFAM" id="SSF54106">
    <property type="entry name" value="LysM domain"/>
    <property type="match status" value="3"/>
</dbReference>
<evidence type="ECO:0000259" key="3">
    <source>
        <dbReference type="PROSITE" id="PS51782"/>
    </source>
</evidence>
<dbReference type="PANTHER" id="PTHR33734">
    <property type="entry name" value="LYSM DOMAIN-CONTAINING GPI-ANCHORED PROTEIN 2"/>
    <property type="match status" value="1"/>
</dbReference>